<feature type="transmembrane region" description="Helical" evidence="5">
    <location>
        <begin position="297"/>
        <end position="316"/>
    </location>
</feature>
<feature type="transmembrane region" description="Helical" evidence="5">
    <location>
        <begin position="250"/>
        <end position="273"/>
    </location>
</feature>
<keyword evidence="2 5" id="KW-0812">Transmembrane</keyword>
<evidence type="ECO:0000313" key="8">
    <source>
        <dbReference type="Proteomes" id="UP000005723"/>
    </source>
</evidence>
<dbReference type="EMBL" id="ADBY01000054">
    <property type="protein sequence ID" value="EFE94467.1"/>
    <property type="molecule type" value="Genomic_DNA"/>
</dbReference>
<evidence type="ECO:0000313" key="7">
    <source>
        <dbReference type="EMBL" id="EFE94467.1"/>
    </source>
</evidence>
<evidence type="ECO:0000256" key="2">
    <source>
        <dbReference type="ARBA" id="ARBA00022692"/>
    </source>
</evidence>
<sequence length="467" mass="51629">MSVQDAGEEIPMTTNVIDGNDADKPQLRKSLKLWQVVMMGLAYLTPMTVFDTFGIVSGVTDGHVPASYLFALAGVLFTAISYGKLVRQFPTAGSAYTYAQKAINPHVGFLVGWSSLLDYLFLPMINTLLAKIYLTALFPEVPPWVWVVGFVFIMTAINLKSVNVVANFNTLFVLAQIMIIVVFIFLVVQGLQRGEGLGTVWSLQPFVSENAHLLPIITGATILCFSFLGFDAVTTLSEETPNAAKVIPRAIFLTALYGGVIFISVSFFIQLFFPTIERFKQPDAALPEIALYVGGKLFQSIFLCTTFINTLASGLASHASVSRLLYVMGRDNVFPEKLFGYIHPKWRTPTLNVLMVGAVALSALSFDLVTATALINFGALVAFTFVNLSVISHFFIREGRNKTWKDRVHFLILPLVGALTVGVLWLNLEKSSLTMGLCWAALGFAYLVYLTRRFRQPPPQFERQTQQ</sequence>
<dbReference type="GO" id="GO:0055085">
    <property type="term" value="P:transmembrane transport"/>
    <property type="evidence" value="ECO:0007669"/>
    <property type="project" value="InterPro"/>
</dbReference>
<dbReference type="PANTHER" id="PTHR42770:SF8">
    <property type="entry name" value="PUTRESCINE IMPORTER PUUP"/>
    <property type="match status" value="1"/>
</dbReference>
<dbReference type="Pfam" id="PF00324">
    <property type="entry name" value="AA_permease"/>
    <property type="match status" value="1"/>
</dbReference>
<feature type="transmembrane region" description="Helical" evidence="5">
    <location>
        <begin position="68"/>
        <end position="86"/>
    </location>
</feature>
<comment type="caution">
    <text evidence="7">The sequence shown here is derived from an EMBL/GenBank/DDBJ whole genome shotgun (WGS) entry which is preliminary data.</text>
</comment>
<feature type="transmembrane region" description="Helical" evidence="5">
    <location>
        <begin position="375"/>
        <end position="396"/>
    </location>
</feature>
<feature type="transmembrane region" description="Helical" evidence="5">
    <location>
        <begin position="107"/>
        <end position="129"/>
    </location>
</feature>
<dbReference type="GO" id="GO:0016020">
    <property type="term" value="C:membrane"/>
    <property type="evidence" value="ECO:0007669"/>
    <property type="project" value="UniProtKB-SubCell"/>
</dbReference>
<feature type="transmembrane region" description="Helical" evidence="5">
    <location>
        <begin position="171"/>
        <end position="191"/>
    </location>
</feature>
<dbReference type="PANTHER" id="PTHR42770">
    <property type="entry name" value="AMINO ACID TRANSPORTER-RELATED"/>
    <property type="match status" value="1"/>
</dbReference>
<dbReference type="Gene3D" id="1.20.1740.10">
    <property type="entry name" value="Amino acid/polyamine transporter I"/>
    <property type="match status" value="1"/>
</dbReference>
<dbReference type="InterPro" id="IPR004841">
    <property type="entry name" value="AA-permease/SLC12A_dom"/>
</dbReference>
<dbReference type="HOGENOM" id="CLU_007946_6_0_6"/>
<dbReference type="PIRSF" id="PIRSF006060">
    <property type="entry name" value="AA_transporter"/>
    <property type="match status" value="1"/>
</dbReference>
<feature type="transmembrane region" description="Helical" evidence="5">
    <location>
        <begin position="408"/>
        <end position="426"/>
    </location>
</feature>
<name>D4E791_SEROD</name>
<evidence type="ECO:0000256" key="1">
    <source>
        <dbReference type="ARBA" id="ARBA00004141"/>
    </source>
</evidence>
<protein>
    <submittedName>
        <fullName evidence="7">Amino acid permease</fullName>
    </submittedName>
</protein>
<feature type="transmembrane region" description="Helical" evidence="5">
    <location>
        <begin position="211"/>
        <end position="230"/>
    </location>
</feature>
<gene>
    <name evidence="7" type="primary">yeeF2</name>
    <name evidence="7" type="ORF">HMPREF0758_4041</name>
</gene>
<keyword evidence="8" id="KW-1185">Reference proteome</keyword>
<dbReference type="Proteomes" id="UP000005723">
    <property type="component" value="Unassembled WGS sequence"/>
</dbReference>
<feature type="transmembrane region" description="Helical" evidence="5">
    <location>
        <begin position="33"/>
        <end position="56"/>
    </location>
</feature>
<feature type="transmembrane region" description="Helical" evidence="5">
    <location>
        <begin position="351"/>
        <end position="369"/>
    </location>
</feature>
<dbReference type="InterPro" id="IPR050367">
    <property type="entry name" value="APC_superfamily"/>
</dbReference>
<keyword evidence="4 5" id="KW-0472">Membrane</keyword>
<proteinExistence type="predicted"/>
<keyword evidence="3 5" id="KW-1133">Transmembrane helix</keyword>
<organism evidence="7 8">
    <name type="scientific">Serratia odorifera DSM 4582</name>
    <dbReference type="NCBI Taxonomy" id="667129"/>
    <lineage>
        <taxon>Bacteria</taxon>
        <taxon>Pseudomonadati</taxon>
        <taxon>Pseudomonadota</taxon>
        <taxon>Gammaproteobacteria</taxon>
        <taxon>Enterobacterales</taxon>
        <taxon>Yersiniaceae</taxon>
        <taxon>Serratia</taxon>
    </lineage>
</organism>
<evidence type="ECO:0000256" key="4">
    <source>
        <dbReference type="ARBA" id="ARBA00023136"/>
    </source>
</evidence>
<evidence type="ECO:0000259" key="6">
    <source>
        <dbReference type="Pfam" id="PF00324"/>
    </source>
</evidence>
<evidence type="ECO:0000256" key="5">
    <source>
        <dbReference type="SAM" id="Phobius"/>
    </source>
</evidence>
<reference evidence="7 8" key="1">
    <citation type="submission" date="2010-01" db="EMBL/GenBank/DDBJ databases">
        <authorList>
            <person name="Muzny D."/>
            <person name="Qin X."/>
            <person name="Deng J."/>
            <person name="Jiang H."/>
            <person name="Liu Y."/>
            <person name="Qu J."/>
            <person name="Song X.-Z."/>
            <person name="Zhang L."/>
            <person name="Thornton R."/>
            <person name="Coyle M."/>
            <person name="Francisco L."/>
            <person name="Jackson L."/>
            <person name="Javaid M."/>
            <person name="Korchina V."/>
            <person name="Kovar C."/>
            <person name="Mata R."/>
            <person name="Mathew T."/>
            <person name="Ngo R."/>
            <person name="Nguyen L."/>
            <person name="Nguyen N."/>
            <person name="Okwuonu G."/>
            <person name="Ongeri F."/>
            <person name="Pham C."/>
            <person name="Simmons D."/>
            <person name="Wilczek-Boney K."/>
            <person name="Hale W."/>
            <person name="Jakkamsetti A."/>
            <person name="Pham P."/>
            <person name="Ruth R."/>
            <person name="San Lucas F."/>
            <person name="Warren J."/>
            <person name="Zhang J."/>
            <person name="Zhao Z."/>
            <person name="Zhou C."/>
            <person name="Zhu D."/>
            <person name="Lee S."/>
            <person name="Bess C."/>
            <person name="Blankenburg K."/>
            <person name="Forbes L."/>
            <person name="Fu Q."/>
            <person name="Gubbala S."/>
            <person name="Hirani K."/>
            <person name="Jayaseelan J.C."/>
            <person name="Lara F."/>
            <person name="Munidasa M."/>
            <person name="Palculict T."/>
            <person name="Patil S."/>
            <person name="Pu L.-L."/>
            <person name="Saada N."/>
            <person name="Tang L."/>
            <person name="Weissenberger G."/>
            <person name="Zhu Y."/>
            <person name="Hemphill L."/>
            <person name="Shang Y."/>
            <person name="Youmans B."/>
            <person name="Ayvaz T."/>
            <person name="Ross M."/>
            <person name="Santibanez J."/>
            <person name="Aqrawi P."/>
            <person name="Gross S."/>
            <person name="Joshi V."/>
            <person name="Fowler G."/>
            <person name="Nazareth L."/>
            <person name="Reid J."/>
            <person name="Worley K."/>
            <person name="Petrosino J."/>
            <person name="Highlander S."/>
            <person name="Gibbs R."/>
        </authorList>
    </citation>
    <scope>NUCLEOTIDE SEQUENCE [LARGE SCALE GENOMIC DNA]</scope>
    <source>
        <strain evidence="7 8">DSM 4582</strain>
    </source>
</reference>
<feature type="transmembrane region" description="Helical" evidence="5">
    <location>
        <begin position="432"/>
        <end position="450"/>
    </location>
</feature>
<accession>D4E791</accession>
<comment type="subcellular location">
    <subcellularLocation>
        <location evidence="1">Membrane</location>
        <topology evidence="1">Multi-pass membrane protein</topology>
    </subcellularLocation>
</comment>
<dbReference type="STRING" id="667129.HMPREF0758_4041"/>
<feature type="domain" description="Amino acid permease/ SLC12A" evidence="6">
    <location>
        <begin position="36"/>
        <end position="399"/>
    </location>
</feature>
<feature type="transmembrane region" description="Helical" evidence="5">
    <location>
        <begin position="141"/>
        <end position="159"/>
    </location>
</feature>
<dbReference type="AlphaFoldDB" id="D4E791"/>
<evidence type="ECO:0000256" key="3">
    <source>
        <dbReference type="ARBA" id="ARBA00022989"/>
    </source>
</evidence>